<dbReference type="PANTHER" id="PTHR30506:SF3">
    <property type="entry name" value="UPF0126 INNER MEMBRANE PROTEIN YADS-RELATED"/>
    <property type="match status" value="1"/>
</dbReference>
<feature type="transmembrane region" description="Helical" evidence="7">
    <location>
        <begin position="39"/>
        <end position="60"/>
    </location>
</feature>
<dbReference type="Proteomes" id="UP001500325">
    <property type="component" value="Unassembled WGS sequence"/>
</dbReference>
<feature type="transmembrane region" description="Helical" evidence="7">
    <location>
        <begin position="12"/>
        <end position="33"/>
    </location>
</feature>
<protein>
    <submittedName>
        <fullName evidence="9">Trimeric intracellular cation channel family protein</fullName>
    </submittedName>
</protein>
<dbReference type="EMBL" id="BAABIC010000002">
    <property type="protein sequence ID" value="GAA4676793.1"/>
    <property type="molecule type" value="Genomic_DNA"/>
</dbReference>
<gene>
    <name evidence="9" type="ORF">GCM10023215_06500</name>
</gene>
<comment type="similarity">
    <text evidence="2">Belongs to the UPF0126 family.</text>
</comment>
<feature type="transmembrane region" description="Helical" evidence="7">
    <location>
        <begin position="99"/>
        <end position="120"/>
    </location>
</feature>
<evidence type="ECO:0000256" key="7">
    <source>
        <dbReference type="SAM" id="Phobius"/>
    </source>
</evidence>
<dbReference type="Pfam" id="PF03458">
    <property type="entry name" value="Gly_transporter"/>
    <property type="match status" value="2"/>
</dbReference>
<feature type="transmembrane region" description="Helical" evidence="7">
    <location>
        <begin position="182"/>
        <end position="204"/>
    </location>
</feature>
<feature type="transmembrane region" description="Helical" evidence="7">
    <location>
        <begin position="159"/>
        <end position="175"/>
    </location>
</feature>
<evidence type="ECO:0000256" key="6">
    <source>
        <dbReference type="ARBA" id="ARBA00023136"/>
    </source>
</evidence>
<keyword evidence="3" id="KW-1003">Cell membrane</keyword>
<evidence type="ECO:0000256" key="1">
    <source>
        <dbReference type="ARBA" id="ARBA00004651"/>
    </source>
</evidence>
<feature type="domain" description="Glycine transporter" evidence="8">
    <location>
        <begin position="103"/>
        <end position="173"/>
    </location>
</feature>
<keyword evidence="10" id="KW-1185">Reference proteome</keyword>
<dbReference type="RefSeq" id="WP_345378216.1">
    <property type="nucleotide sequence ID" value="NZ_BAABIC010000002.1"/>
</dbReference>
<keyword evidence="4 7" id="KW-0812">Transmembrane</keyword>
<feature type="transmembrane region" description="Helical" evidence="7">
    <location>
        <begin position="127"/>
        <end position="147"/>
    </location>
</feature>
<name>A0ABP8VZ49_9PSEU</name>
<dbReference type="InterPro" id="IPR005115">
    <property type="entry name" value="Gly_transporter"/>
</dbReference>
<keyword evidence="5 7" id="KW-1133">Transmembrane helix</keyword>
<proteinExistence type="inferred from homology"/>
<evidence type="ECO:0000313" key="9">
    <source>
        <dbReference type="EMBL" id="GAA4676793.1"/>
    </source>
</evidence>
<evidence type="ECO:0000256" key="5">
    <source>
        <dbReference type="ARBA" id="ARBA00022989"/>
    </source>
</evidence>
<organism evidence="9 10">
    <name type="scientific">Pseudonocardia yuanmonensis</name>
    <dbReference type="NCBI Taxonomy" id="1095914"/>
    <lineage>
        <taxon>Bacteria</taxon>
        <taxon>Bacillati</taxon>
        <taxon>Actinomycetota</taxon>
        <taxon>Actinomycetes</taxon>
        <taxon>Pseudonocardiales</taxon>
        <taxon>Pseudonocardiaceae</taxon>
        <taxon>Pseudonocardia</taxon>
    </lineage>
</organism>
<comment type="subcellular location">
    <subcellularLocation>
        <location evidence="1">Cell membrane</location>
        <topology evidence="1">Multi-pass membrane protein</topology>
    </subcellularLocation>
</comment>
<feature type="transmembrane region" description="Helical" evidence="7">
    <location>
        <begin position="72"/>
        <end position="93"/>
    </location>
</feature>
<evidence type="ECO:0000256" key="3">
    <source>
        <dbReference type="ARBA" id="ARBA00022475"/>
    </source>
</evidence>
<keyword evidence="6 7" id="KW-0472">Membrane</keyword>
<feature type="domain" description="Glycine transporter" evidence="8">
    <location>
        <begin position="16"/>
        <end position="89"/>
    </location>
</feature>
<evidence type="ECO:0000313" key="10">
    <source>
        <dbReference type="Proteomes" id="UP001500325"/>
    </source>
</evidence>
<comment type="caution">
    <text evidence="9">The sequence shown here is derived from an EMBL/GenBank/DDBJ whole genome shotgun (WGS) entry which is preliminary data.</text>
</comment>
<accession>A0ABP8VZ49</accession>
<sequence>MPRRGRLRPAHLLRTVDLAGTALFALQGGLTAAAAGLDVFGVLVIAFVTAVGGGIIRDLLLGDIPPAVFRDLAYPITAFAGGAVVVLLHSTVSEVPREVLIPLDAAALALFAVVGAAKAIDHRMSPLLAALLGTTSGVGGGVIRDVLLGGVPLVLRSDVYAVAALAGAGVTAVGLRYGAPRAVVLALGAVVTIVLRLVAVWLGWNLPRVAG</sequence>
<reference evidence="10" key="1">
    <citation type="journal article" date="2019" name="Int. J. Syst. Evol. Microbiol.">
        <title>The Global Catalogue of Microorganisms (GCM) 10K type strain sequencing project: providing services to taxonomists for standard genome sequencing and annotation.</title>
        <authorList>
            <consortium name="The Broad Institute Genomics Platform"/>
            <consortium name="The Broad Institute Genome Sequencing Center for Infectious Disease"/>
            <person name="Wu L."/>
            <person name="Ma J."/>
        </authorList>
    </citation>
    <scope>NUCLEOTIDE SEQUENCE [LARGE SCALE GENOMIC DNA]</scope>
    <source>
        <strain evidence="10">JCM 18055</strain>
    </source>
</reference>
<evidence type="ECO:0000256" key="4">
    <source>
        <dbReference type="ARBA" id="ARBA00022692"/>
    </source>
</evidence>
<evidence type="ECO:0000259" key="8">
    <source>
        <dbReference type="Pfam" id="PF03458"/>
    </source>
</evidence>
<dbReference type="PANTHER" id="PTHR30506">
    <property type="entry name" value="INNER MEMBRANE PROTEIN"/>
    <property type="match status" value="1"/>
</dbReference>
<evidence type="ECO:0000256" key="2">
    <source>
        <dbReference type="ARBA" id="ARBA00008193"/>
    </source>
</evidence>